<reference evidence="2 3" key="1">
    <citation type="submission" date="2018-10" db="EMBL/GenBank/DDBJ databases">
        <title>A high-quality apple genome assembly.</title>
        <authorList>
            <person name="Hu J."/>
        </authorList>
    </citation>
    <scope>NUCLEOTIDE SEQUENCE [LARGE SCALE GENOMIC DNA]</scope>
    <source>
        <strain evidence="3">cv. HFTH1</strain>
        <tissue evidence="2">Young leaf</tissue>
    </source>
</reference>
<accession>A0A498IWT2</accession>
<organism evidence="2 3">
    <name type="scientific">Malus domestica</name>
    <name type="common">Apple</name>
    <name type="synonym">Pyrus malus</name>
    <dbReference type="NCBI Taxonomy" id="3750"/>
    <lineage>
        <taxon>Eukaryota</taxon>
        <taxon>Viridiplantae</taxon>
        <taxon>Streptophyta</taxon>
        <taxon>Embryophyta</taxon>
        <taxon>Tracheophyta</taxon>
        <taxon>Spermatophyta</taxon>
        <taxon>Magnoliopsida</taxon>
        <taxon>eudicotyledons</taxon>
        <taxon>Gunneridae</taxon>
        <taxon>Pentapetalae</taxon>
        <taxon>rosids</taxon>
        <taxon>fabids</taxon>
        <taxon>Rosales</taxon>
        <taxon>Rosaceae</taxon>
        <taxon>Amygdaloideae</taxon>
        <taxon>Maleae</taxon>
        <taxon>Malus</taxon>
    </lineage>
</organism>
<gene>
    <name evidence="2" type="ORF">DVH24_016966</name>
</gene>
<keyword evidence="3" id="KW-1185">Reference proteome</keyword>
<dbReference type="AlphaFoldDB" id="A0A498IWT2"/>
<dbReference type="EMBL" id="RDQH01000336">
    <property type="protein sequence ID" value="RXH85913.1"/>
    <property type="molecule type" value="Genomic_DNA"/>
</dbReference>
<name>A0A498IWT2_MALDO</name>
<feature type="region of interest" description="Disordered" evidence="1">
    <location>
        <begin position="219"/>
        <end position="251"/>
    </location>
</feature>
<evidence type="ECO:0000313" key="3">
    <source>
        <dbReference type="Proteomes" id="UP000290289"/>
    </source>
</evidence>
<evidence type="ECO:0000313" key="2">
    <source>
        <dbReference type="EMBL" id="RXH85913.1"/>
    </source>
</evidence>
<comment type="caution">
    <text evidence="2">The sequence shown here is derived from an EMBL/GenBank/DDBJ whole genome shotgun (WGS) entry which is preliminary data.</text>
</comment>
<sequence length="318" mass="35798">MSQGQTHVEPAAQYEIETAAEPRVRARRVLTLLRSIQDCHRSLMKEKEAGGLNRAEMEEIDEAISRMASGQRSLFSLLRRLMTQELVNNGGGSLHVELVGNVQSEKDWKILEAIVDALHPLQQQLDQQGATSAAAASVASASAAASADESPGPLRRWILDRGKVILTVFTRILDLWLEDFVFLAMSRLNPIQWLVRRRWVCKTHLFSWFVENGAVSERRAGERRGRPTSTSPTSKTPTLLPVTSSGEATAPTRTLTTTRTSLRSLHCYFLTESSPAMSLVQGKWIKKFVKGRWDKEDWISYWQKYKASLSMRFQSLPS</sequence>
<feature type="compositionally biased region" description="Low complexity" evidence="1">
    <location>
        <begin position="227"/>
        <end position="245"/>
    </location>
</feature>
<evidence type="ECO:0000256" key="1">
    <source>
        <dbReference type="SAM" id="MobiDB-lite"/>
    </source>
</evidence>
<proteinExistence type="predicted"/>
<dbReference type="Proteomes" id="UP000290289">
    <property type="component" value="Chromosome 10"/>
</dbReference>
<protein>
    <submittedName>
        <fullName evidence="2">Uncharacterized protein</fullName>
    </submittedName>
</protein>